<reference evidence="3 4" key="2">
    <citation type="journal article" date="2011" name="J. Bacteriol.">
        <title>Genomes of three methylotrophs from a single niche uncover genetic and metabolic divergence of Methylophilaceae.</title>
        <authorList>
            <person name="Lapidus A."/>
            <person name="Clum A."/>
            <person name="Labutti K."/>
            <person name="Kaluzhnaya M.G."/>
            <person name="Lim S."/>
            <person name="Beck D.A."/>
            <person name="Glavina Del Rio T."/>
            <person name="Nolan M."/>
            <person name="Mavromatis K."/>
            <person name="Huntemann M."/>
            <person name="Lucas S."/>
            <person name="Lidstrom M.E."/>
            <person name="Ivanova N."/>
            <person name="Chistoserdova L."/>
        </authorList>
    </citation>
    <scope>NUCLEOTIDE SEQUENCE [LARGE SCALE GENOMIC DNA]</scope>
    <source>
        <strain evidence="3 4">301</strain>
    </source>
</reference>
<reference evidence="4" key="1">
    <citation type="submission" date="2010-05" db="EMBL/GenBank/DDBJ databases">
        <title>Complete sequence of Methylotenera sp. 301.</title>
        <authorList>
            <person name="Lucas S."/>
            <person name="Copeland A."/>
            <person name="Lapidus A."/>
            <person name="Cheng J.-F."/>
            <person name="Bruce D."/>
            <person name="Goodwin L."/>
            <person name="Pitluck S."/>
            <person name="Clum A."/>
            <person name="Land M."/>
            <person name="Hauser L."/>
            <person name="Kyrpides N."/>
            <person name="Ivanova N."/>
            <person name="Chistoservova L."/>
            <person name="Kalyuzhnaya M."/>
            <person name="Woyke T."/>
        </authorList>
    </citation>
    <scope>NUCLEOTIDE SEQUENCE [LARGE SCALE GENOMIC DNA]</scope>
    <source>
        <strain evidence="4">301</strain>
    </source>
</reference>
<dbReference type="SUPFAM" id="SSF56281">
    <property type="entry name" value="Metallo-hydrolase/oxidoreductase"/>
    <property type="match status" value="1"/>
</dbReference>
<dbReference type="PANTHER" id="PTHR46018:SF2">
    <property type="entry name" value="ZINC PHOSPHODIESTERASE ELAC PROTEIN 1"/>
    <property type="match status" value="1"/>
</dbReference>
<dbReference type="CDD" id="cd07719">
    <property type="entry name" value="arylsulfatase_AtsA-like_MBL-fold"/>
    <property type="match status" value="1"/>
</dbReference>
<dbReference type="Gene3D" id="3.60.15.10">
    <property type="entry name" value="Ribonuclease Z/Hydroxyacylglutathione hydrolase-like"/>
    <property type="match status" value="1"/>
</dbReference>
<organism evidence="3 4">
    <name type="scientific">Methylotenera versatilis (strain 301)</name>
    <dbReference type="NCBI Taxonomy" id="666681"/>
    <lineage>
        <taxon>Bacteria</taxon>
        <taxon>Pseudomonadati</taxon>
        <taxon>Pseudomonadota</taxon>
        <taxon>Betaproteobacteria</taxon>
        <taxon>Nitrosomonadales</taxon>
        <taxon>Methylophilaceae</taxon>
        <taxon>Methylotenera</taxon>
    </lineage>
</organism>
<dbReference type="Proteomes" id="UP000000383">
    <property type="component" value="Chromosome"/>
</dbReference>
<keyword evidence="1" id="KW-0378">Hydrolase</keyword>
<dbReference type="KEGG" id="meh:M301_1847"/>
<dbReference type="HOGENOM" id="CLU_031317_0_3_4"/>
<dbReference type="STRING" id="666681.M301_1847"/>
<proteinExistence type="predicted"/>
<dbReference type="GO" id="GO:0042781">
    <property type="term" value="F:3'-tRNA processing endoribonuclease activity"/>
    <property type="evidence" value="ECO:0007669"/>
    <property type="project" value="TreeGrafter"/>
</dbReference>
<dbReference type="AlphaFoldDB" id="D7DJI6"/>
<dbReference type="EMBL" id="CP002056">
    <property type="protein sequence ID" value="ADI30221.1"/>
    <property type="molecule type" value="Genomic_DNA"/>
</dbReference>
<evidence type="ECO:0000256" key="1">
    <source>
        <dbReference type="ARBA" id="ARBA00022801"/>
    </source>
</evidence>
<evidence type="ECO:0000259" key="2">
    <source>
        <dbReference type="Pfam" id="PF12706"/>
    </source>
</evidence>
<keyword evidence="4" id="KW-1185">Reference proteome</keyword>
<evidence type="ECO:0000313" key="3">
    <source>
        <dbReference type="EMBL" id="ADI30221.1"/>
    </source>
</evidence>
<dbReference type="InterPro" id="IPR001279">
    <property type="entry name" value="Metallo-B-lactamas"/>
</dbReference>
<name>D7DJI6_METV0</name>
<sequence>MPTQSSHQEFFKYLYFYCWVNVFINTTLDIKHMKHASKFVSKIFLCLTATIFLIDEAFASSCAGHGIELQVLGSGGPEMQDKRASSSYLIWQDGMARVLIDSGGGSALRFGESGANMTDLYVVLFTHLHVDHTADFPALIKSSYFEDRSKPLPVYGPTGNTLFPSTTEFIQDLFGTKGAYRYLNDFLTTSQSSYVIQAHNVEFKNQRIKEVFNQSGVIATATDVVHGSVPALAWRVDIGGKSIVFSGDTNGGNGNLQLLAKDADILVAHNAVPEGASGVERKLHMPPSVIGQIAVEANIKQLVLSHRMLRTLGKEPQTLEVISHSFNGKTMFANDLDCFTP</sequence>
<dbReference type="eggNOG" id="COG1234">
    <property type="taxonomic scope" value="Bacteria"/>
</dbReference>
<accession>D7DJI6</accession>
<evidence type="ECO:0000313" key="4">
    <source>
        <dbReference type="Proteomes" id="UP000000383"/>
    </source>
</evidence>
<protein>
    <submittedName>
        <fullName evidence="3">Beta-lactamase-like protein</fullName>
    </submittedName>
</protein>
<gene>
    <name evidence="3" type="ordered locus">M301_1847</name>
</gene>
<dbReference type="InterPro" id="IPR036866">
    <property type="entry name" value="RibonucZ/Hydroxyglut_hydro"/>
</dbReference>
<feature type="domain" description="Metallo-beta-lactamase" evidence="2">
    <location>
        <begin position="97"/>
        <end position="306"/>
    </location>
</feature>
<dbReference type="InterPro" id="IPR044094">
    <property type="entry name" value="AtsA-like_MBL-fold"/>
</dbReference>
<dbReference type="Pfam" id="PF12706">
    <property type="entry name" value="Lactamase_B_2"/>
    <property type="match status" value="1"/>
</dbReference>
<dbReference type="PANTHER" id="PTHR46018">
    <property type="entry name" value="ZINC PHOSPHODIESTERASE ELAC PROTEIN 1"/>
    <property type="match status" value="1"/>
</dbReference>